<reference evidence="1 2" key="1">
    <citation type="journal article" date="2016" name="Sci. Rep.">
        <title>Metabolic traits of an uncultured archaeal lineage -MSBL1- from brine pools of the Red Sea.</title>
        <authorList>
            <person name="Mwirichia R."/>
            <person name="Alam I."/>
            <person name="Rashid M."/>
            <person name="Vinu M."/>
            <person name="Ba-Alawi W."/>
            <person name="Anthony Kamau A."/>
            <person name="Kamanda Ngugi D."/>
            <person name="Goker M."/>
            <person name="Klenk H.P."/>
            <person name="Bajic V."/>
            <person name="Stingl U."/>
        </authorList>
    </citation>
    <scope>NUCLEOTIDE SEQUENCE [LARGE SCALE GENOMIC DNA]</scope>
    <source>
        <strain evidence="1">SCGC-AAA259E22</strain>
    </source>
</reference>
<protein>
    <submittedName>
        <fullName evidence="1">Uncharacterized protein</fullName>
    </submittedName>
</protein>
<keyword evidence="2" id="KW-1185">Reference proteome</keyword>
<organism evidence="1 2">
    <name type="scientific">candidate division MSBL1 archaeon SCGC-AAA259E22</name>
    <dbReference type="NCBI Taxonomy" id="1698265"/>
    <lineage>
        <taxon>Archaea</taxon>
        <taxon>Methanobacteriati</taxon>
        <taxon>Methanobacteriota</taxon>
        <taxon>candidate division MSBL1</taxon>
    </lineage>
</organism>
<dbReference type="EMBL" id="LHXP01000004">
    <property type="protein sequence ID" value="KXA93880.1"/>
    <property type="molecule type" value="Genomic_DNA"/>
</dbReference>
<proteinExistence type="predicted"/>
<name>A0A133UIA8_9EURY</name>
<accession>A0A133UIA8</accession>
<dbReference type="AlphaFoldDB" id="A0A133UIA8"/>
<evidence type="ECO:0000313" key="1">
    <source>
        <dbReference type="EMBL" id="KXA93880.1"/>
    </source>
</evidence>
<comment type="caution">
    <text evidence="1">The sequence shown here is derived from an EMBL/GenBank/DDBJ whole genome shotgun (WGS) entry which is preliminary data.</text>
</comment>
<gene>
    <name evidence="1" type="ORF">AKJ66_00620</name>
</gene>
<sequence>MPKWCTHRKWAKRFLEREDSEHGEIENEPLIEFPNNFKFLFHDHDFNRRTWRDYDNRIMAYNTFGHKGLQIMDLHYCLDFLKEETDPQKIEQRLEFWKVKFLDTERNIYKFYPSVKDLARHLAGKSKHLSINKKIFKFIIVNFREILTDLTHEHGYSSDKLNNWETSCFNKLLEDLTTVY</sequence>
<dbReference type="Proteomes" id="UP000070657">
    <property type="component" value="Unassembled WGS sequence"/>
</dbReference>
<evidence type="ECO:0000313" key="2">
    <source>
        <dbReference type="Proteomes" id="UP000070657"/>
    </source>
</evidence>